<evidence type="ECO:0000256" key="1">
    <source>
        <dbReference type="SAM" id="MobiDB-lite"/>
    </source>
</evidence>
<dbReference type="Proteomes" id="UP000319103">
    <property type="component" value="Unassembled WGS sequence"/>
</dbReference>
<comment type="caution">
    <text evidence="2">The sequence shown here is derived from an EMBL/GenBank/DDBJ whole genome shotgun (WGS) entry which is preliminary data.</text>
</comment>
<name>A0A540W2H5_9ACTN</name>
<dbReference type="AlphaFoldDB" id="A0A540W2H5"/>
<sequence length="330" mass="36605">MSKGFQAHPEHLGNAAEQVHGHADRVAGHASNLDEATRGRLLGKGKYGQLVQKAVRPIMDSMIGDMSKAMEGGHRSIAQGLEVTKKNLDDAEERIRRSLRRPPAGEKDPIRIKSGQTVLGDDGMRDQYQKRVATRIDGLDKQGHGVGRHLKANDDQLKDRLGTPVMGGPANNQTPMFDPNGYVISKDKIDPLHGPDARKKLSPPDLYMDADQKPGQPPRRHKCDKYSTAFNDQEGFMYADEYARGRIPQTPPHVVEFSPQDAWGPGDHTGRFRGYYIDPKQPLDAAGNVQYRPVDFTDATIKAIYHPDGNGGFKLHTMFPEPVDLHNPSR</sequence>
<accession>A0A540W2H5</accession>
<dbReference type="OrthoDB" id="4310369at2"/>
<protein>
    <submittedName>
        <fullName evidence="2">Uncharacterized protein</fullName>
    </submittedName>
</protein>
<reference evidence="2 3" key="1">
    <citation type="submission" date="2019-06" db="EMBL/GenBank/DDBJ databases">
        <title>Description of Kitasatospora acidophila sp. nov. isolated from pine grove soil, and reclassification of Streptomyces novaecaesareae to Kitasatospora novaeceasareae comb. nov.</title>
        <authorList>
            <person name="Kim M.J."/>
        </authorList>
    </citation>
    <scope>NUCLEOTIDE SEQUENCE [LARGE SCALE GENOMIC DNA]</scope>
    <source>
        <strain evidence="2 3">MMS16-CNU292</strain>
    </source>
</reference>
<proteinExistence type="predicted"/>
<dbReference type="EMBL" id="VIGB01000003">
    <property type="protein sequence ID" value="TQF03220.1"/>
    <property type="molecule type" value="Genomic_DNA"/>
</dbReference>
<evidence type="ECO:0000313" key="3">
    <source>
        <dbReference type="Proteomes" id="UP000319103"/>
    </source>
</evidence>
<evidence type="ECO:0000313" key="2">
    <source>
        <dbReference type="EMBL" id="TQF03220.1"/>
    </source>
</evidence>
<keyword evidence="3" id="KW-1185">Reference proteome</keyword>
<dbReference type="RefSeq" id="WP_141633888.1">
    <property type="nucleotide sequence ID" value="NZ_VIGB01000003.1"/>
</dbReference>
<gene>
    <name evidence="2" type="ORF">E6W39_14415</name>
</gene>
<feature type="compositionally biased region" description="Basic and acidic residues" evidence="1">
    <location>
        <begin position="188"/>
        <end position="199"/>
    </location>
</feature>
<organism evidence="2 3">
    <name type="scientific">Kitasatospora acidiphila</name>
    <dbReference type="NCBI Taxonomy" id="2567942"/>
    <lineage>
        <taxon>Bacteria</taxon>
        <taxon>Bacillati</taxon>
        <taxon>Actinomycetota</taxon>
        <taxon>Actinomycetes</taxon>
        <taxon>Kitasatosporales</taxon>
        <taxon>Streptomycetaceae</taxon>
        <taxon>Kitasatospora</taxon>
    </lineage>
</organism>
<feature type="region of interest" description="Disordered" evidence="1">
    <location>
        <begin position="188"/>
        <end position="223"/>
    </location>
</feature>